<organism evidence="8 9">
    <name type="scientific">Vermiconidia calcicola</name>
    <dbReference type="NCBI Taxonomy" id="1690605"/>
    <lineage>
        <taxon>Eukaryota</taxon>
        <taxon>Fungi</taxon>
        <taxon>Dikarya</taxon>
        <taxon>Ascomycota</taxon>
        <taxon>Pezizomycotina</taxon>
        <taxon>Dothideomycetes</taxon>
        <taxon>Dothideomycetidae</taxon>
        <taxon>Mycosphaerellales</taxon>
        <taxon>Extremaceae</taxon>
        <taxon>Vermiconidia</taxon>
    </lineage>
</organism>
<evidence type="ECO:0000313" key="8">
    <source>
        <dbReference type="EMBL" id="KAK5535828.1"/>
    </source>
</evidence>
<dbReference type="PANTHER" id="PTHR23502">
    <property type="entry name" value="MAJOR FACILITATOR SUPERFAMILY"/>
    <property type="match status" value="1"/>
</dbReference>
<dbReference type="InterPro" id="IPR036259">
    <property type="entry name" value="MFS_trans_sf"/>
</dbReference>
<dbReference type="GO" id="GO:0022857">
    <property type="term" value="F:transmembrane transporter activity"/>
    <property type="evidence" value="ECO:0007669"/>
    <property type="project" value="InterPro"/>
</dbReference>
<name>A0AAV9Q9T9_9PEZI</name>
<feature type="transmembrane region" description="Helical" evidence="6">
    <location>
        <begin position="87"/>
        <end position="109"/>
    </location>
</feature>
<accession>A0AAV9Q9T9</accession>
<feature type="transmembrane region" description="Helical" evidence="6">
    <location>
        <begin position="157"/>
        <end position="175"/>
    </location>
</feature>
<feature type="transmembrane region" description="Helical" evidence="6">
    <location>
        <begin position="187"/>
        <end position="208"/>
    </location>
</feature>
<dbReference type="AlphaFoldDB" id="A0AAV9Q9T9"/>
<comment type="caution">
    <text evidence="8">The sequence shown here is derived from an EMBL/GenBank/DDBJ whole genome shotgun (WGS) entry which is preliminary data.</text>
</comment>
<feature type="transmembrane region" description="Helical" evidence="6">
    <location>
        <begin position="313"/>
        <end position="339"/>
    </location>
</feature>
<reference evidence="8 9" key="1">
    <citation type="submission" date="2023-06" db="EMBL/GenBank/DDBJ databases">
        <title>Black Yeasts Isolated from many extreme environments.</title>
        <authorList>
            <person name="Coleine C."/>
            <person name="Stajich J.E."/>
            <person name="Selbmann L."/>
        </authorList>
    </citation>
    <scope>NUCLEOTIDE SEQUENCE [LARGE SCALE GENOMIC DNA]</scope>
    <source>
        <strain evidence="8 9">CCFEE 5887</strain>
    </source>
</reference>
<dbReference type="PROSITE" id="PS50850">
    <property type="entry name" value="MFS"/>
    <property type="match status" value="1"/>
</dbReference>
<dbReference type="PANTHER" id="PTHR23502:SF52">
    <property type="entry name" value="MULTIDRUG TRANSPORTER, PUTATIVE (AFU_ORTHOLOGUE AFUA_2G17730)-RELATED"/>
    <property type="match status" value="1"/>
</dbReference>
<evidence type="ECO:0000259" key="7">
    <source>
        <dbReference type="PROSITE" id="PS50850"/>
    </source>
</evidence>
<proteinExistence type="inferred from homology"/>
<dbReference type="Pfam" id="PF07690">
    <property type="entry name" value="MFS_1"/>
    <property type="match status" value="1"/>
</dbReference>
<keyword evidence="5 6" id="KW-0472">Membrane</keyword>
<dbReference type="EMBL" id="JAXLQG010000009">
    <property type="protein sequence ID" value="KAK5535828.1"/>
    <property type="molecule type" value="Genomic_DNA"/>
</dbReference>
<dbReference type="Gene3D" id="1.20.1250.20">
    <property type="entry name" value="MFS general substrate transporter like domains"/>
    <property type="match status" value="1"/>
</dbReference>
<evidence type="ECO:0000313" key="9">
    <source>
        <dbReference type="Proteomes" id="UP001345827"/>
    </source>
</evidence>
<keyword evidence="9" id="KW-1185">Reference proteome</keyword>
<evidence type="ECO:0000256" key="3">
    <source>
        <dbReference type="ARBA" id="ARBA00022692"/>
    </source>
</evidence>
<dbReference type="FunFam" id="1.20.1250.20:FF:000082">
    <property type="entry name" value="MFS multidrug transporter, putative"/>
    <property type="match status" value="1"/>
</dbReference>
<feature type="transmembrane region" description="Helical" evidence="6">
    <location>
        <begin position="220"/>
        <end position="241"/>
    </location>
</feature>
<evidence type="ECO:0000256" key="4">
    <source>
        <dbReference type="ARBA" id="ARBA00022989"/>
    </source>
</evidence>
<feature type="transmembrane region" description="Helical" evidence="6">
    <location>
        <begin position="359"/>
        <end position="383"/>
    </location>
</feature>
<feature type="transmembrane region" description="Helical" evidence="6">
    <location>
        <begin position="403"/>
        <end position="425"/>
    </location>
</feature>
<dbReference type="SUPFAM" id="SSF103473">
    <property type="entry name" value="MFS general substrate transporter"/>
    <property type="match status" value="1"/>
</dbReference>
<dbReference type="Proteomes" id="UP001345827">
    <property type="component" value="Unassembled WGS sequence"/>
</dbReference>
<feature type="transmembrane region" description="Helical" evidence="6">
    <location>
        <begin position="497"/>
        <end position="520"/>
    </location>
</feature>
<feature type="transmembrane region" description="Helical" evidence="6">
    <location>
        <begin position="431"/>
        <end position="456"/>
    </location>
</feature>
<feature type="transmembrane region" description="Helical" evidence="6">
    <location>
        <begin position="129"/>
        <end position="150"/>
    </location>
</feature>
<protein>
    <recommendedName>
        <fullName evidence="7">Major facilitator superfamily (MFS) profile domain-containing protein</fullName>
    </recommendedName>
</protein>
<comment type="similarity">
    <text evidence="2">Belongs to the major facilitator superfamily.</text>
</comment>
<keyword evidence="3 6" id="KW-0812">Transmembrane</keyword>
<dbReference type="InterPro" id="IPR011701">
    <property type="entry name" value="MFS"/>
</dbReference>
<evidence type="ECO:0000256" key="1">
    <source>
        <dbReference type="ARBA" id="ARBA00004141"/>
    </source>
</evidence>
<evidence type="ECO:0000256" key="6">
    <source>
        <dbReference type="SAM" id="Phobius"/>
    </source>
</evidence>
<evidence type="ECO:0000256" key="5">
    <source>
        <dbReference type="ARBA" id="ARBA00023136"/>
    </source>
</evidence>
<gene>
    <name evidence="8" type="ORF">LTR25_005730</name>
</gene>
<keyword evidence="4 6" id="KW-1133">Transmembrane helix</keyword>
<feature type="domain" description="Major facilitator superfamily (MFS) profile" evidence="7">
    <location>
        <begin position="89"/>
        <end position="524"/>
    </location>
</feature>
<feature type="transmembrane region" description="Helical" evidence="6">
    <location>
        <begin position="247"/>
        <end position="267"/>
    </location>
</feature>
<comment type="subcellular location">
    <subcellularLocation>
        <location evidence="1">Membrane</location>
        <topology evidence="1">Multi-pass membrane protein</topology>
    </subcellularLocation>
</comment>
<evidence type="ECO:0000256" key="2">
    <source>
        <dbReference type="ARBA" id="ARBA00008335"/>
    </source>
</evidence>
<feature type="transmembrane region" description="Helical" evidence="6">
    <location>
        <begin position="463"/>
        <end position="485"/>
    </location>
</feature>
<dbReference type="GO" id="GO:0005886">
    <property type="term" value="C:plasma membrane"/>
    <property type="evidence" value="ECO:0007669"/>
    <property type="project" value="TreeGrafter"/>
</dbReference>
<dbReference type="InterPro" id="IPR020846">
    <property type="entry name" value="MFS_dom"/>
</dbReference>
<sequence length="543" mass="59923">MGKWSPFPHKSDHLQATLVTTRATWATPVTPGQLLMPDHEQEPKDTFPIHDRHTAEISDNGFDPEVVDWYGDDDPENPYRWSLTRKWIITAVGCMATFTTILNGTMITVAHAAINEEFNVSDAVFPNSYWPVTSWALGGALSGLIVLPLMEDHGVRPAFLITYVVFFCFIIPQALAQNFATLIVSRFFTGGCVSILGNTAAALIGNIWEGDRARTMPLSIFVTLYLAGSSMGPVIAGVIFENLGWRWISWMQLILYGALFPIYVFFFQESRGTFILQKRARKLRESGKPVRGPHAGNDLSILRKLVLSTRRPLWMLFTEPVLFVFTLWSSFMIGTVYLFTQSVETVFAGLYGWTASQAGYVQAAIVIGECIGWTGVLISAKFYFDSASRNTEVPGTPIPEARLYVSVFGSLVGVTGGMMVYAWTAYPFVPWIAPAIGLVMVGYGIDVVILAIADYVVDAYAKYAGSAVAAIVLGENLFAAFLPLAAQSMYANLGFHWASSLLGFLALGLSLAPVCILIWGRKLRERSPFMKEAIVEKRIHANV</sequence>